<dbReference type="VEuPathDB" id="TriTrypDB:LDHU3_03.0490"/>
<dbReference type="VEuPathDB" id="TriTrypDB:LdCL_030009800"/>
<feature type="transmembrane region" description="Helical" evidence="8">
    <location>
        <begin position="930"/>
        <end position="953"/>
    </location>
</feature>
<feature type="transmembrane region" description="Helical" evidence="8">
    <location>
        <begin position="811"/>
        <end position="833"/>
    </location>
</feature>
<feature type="transmembrane region" description="Helical" evidence="8">
    <location>
        <begin position="899"/>
        <end position="918"/>
    </location>
</feature>
<dbReference type="Proteomes" id="UP000318447">
    <property type="component" value="Unassembled WGS sequence"/>
</dbReference>
<dbReference type="GO" id="GO:0005315">
    <property type="term" value="F:phosphate transmembrane transporter activity"/>
    <property type="evidence" value="ECO:0007669"/>
    <property type="project" value="InterPro"/>
</dbReference>
<feature type="transmembrane region" description="Helical" evidence="8">
    <location>
        <begin position="1142"/>
        <end position="1163"/>
    </location>
</feature>
<feature type="compositionally biased region" description="Low complexity" evidence="7">
    <location>
        <begin position="99"/>
        <end position="110"/>
    </location>
</feature>
<reference evidence="10" key="1">
    <citation type="submission" date="2019-02" db="EMBL/GenBank/DDBJ databases">
        <title>FDA dAtabase for Regulatory Grade micrObial Sequences (FDA-ARGOS): Supporting development and validation of Infectious Disease Dx tests.</title>
        <authorList>
            <person name="Duncan R."/>
            <person name="Fisher C."/>
            <person name="Tallon L."/>
            <person name="Sadzewicz L."/>
            <person name="Sengamalay N."/>
            <person name="Ott S."/>
            <person name="Godinez A."/>
            <person name="Nagaraj S."/>
            <person name="Vavikolanu K."/>
            <person name="Nadendla S."/>
            <person name="Aluvathingal J."/>
            <person name="Sichtig H."/>
        </authorList>
    </citation>
    <scope>NUCLEOTIDE SEQUENCE [LARGE SCALE GENOMIC DNA]</scope>
    <source>
        <strain evidence="10">FDAARGOS_361</strain>
    </source>
</reference>
<dbReference type="PANTHER" id="PTHR11101">
    <property type="entry name" value="PHOSPHATE TRANSPORTER"/>
    <property type="match status" value="1"/>
</dbReference>
<evidence type="ECO:0000313" key="10">
    <source>
        <dbReference type="Proteomes" id="UP000318447"/>
    </source>
</evidence>
<feature type="transmembrane region" description="Helical" evidence="8">
    <location>
        <begin position="1066"/>
        <end position="1087"/>
    </location>
</feature>
<dbReference type="VEuPathDB" id="TriTrypDB:LdBPK_030480.1"/>
<proteinExistence type="predicted"/>
<keyword evidence="5 8" id="KW-1133">Transmembrane helix</keyword>
<feature type="transmembrane region" description="Helical" evidence="8">
    <location>
        <begin position="1031"/>
        <end position="1054"/>
    </location>
</feature>
<organism evidence="9 10">
    <name type="scientific">Leishmania donovani</name>
    <dbReference type="NCBI Taxonomy" id="5661"/>
    <lineage>
        <taxon>Eukaryota</taxon>
        <taxon>Discoba</taxon>
        <taxon>Euglenozoa</taxon>
        <taxon>Kinetoplastea</taxon>
        <taxon>Metakinetoplastina</taxon>
        <taxon>Trypanosomatida</taxon>
        <taxon>Trypanosomatidae</taxon>
        <taxon>Leishmaniinae</taxon>
        <taxon>Leishmania</taxon>
    </lineage>
</organism>
<feature type="compositionally biased region" description="Polar residues" evidence="7">
    <location>
        <begin position="80"/>
        <end position="90"/>
    </location>
</feature>
<dbReference type="PANTHER" id="PTHR11101:SF96">
    <property type="entry name" value="PHOSPHATE TRANSPORTER"/>
    <property type="match status" value="1"/>
</dbReference>
<dbReference type="AlphaFoldDB" id="A0A504X7P7"/>
<dbReference type="EMBL" id="RHLC01000043">
    <property type="protein sequence ID" value="TPP45076.1"/>
    <property type="molecule type" value="Genomic_DNA"/>
</dbReference>
<name>A0A504X7P7_LEIDO</name>
<feature type="region of interest" description="Disordered" evidence="7">
    <location>
        <begin position="66"/>
        <end position="126"/>
    </location>
</feature>
<comment type="subcellular location">
    <subcellularLocation>
        <location evidence="1">Membrane</location>
        <topology evidence="1">Multi-pass membrane protein</topology>
    </subcellularLocation>
</comment>
<gene>
    <name evidence="9" type="ORF">CGC21_30270</name>
</gene>
<comment type="caution">
    <text evidence="9">The sequence shown here is derived from an EMBL/GenBank/DDBJ whole genome shotgun (WGS) entry which is preliminary data.</text>
</comment>
<keyword evidence="6 8" id="KW-0472">Membrane</keyword>
<feature type="transmembrane region" description="Helical" evidence="8">
    <location>
        <begin position="1111"/>
        <end position="1135"/>
    </location>
</feature>
<sequence>MRPATSLTTAGCNAASLSSPARSGAEPPTATVATSVVPMEVCGQTRVAATASNAVQVDVVAAVHADSTTPRARRDEGKESCSNSHTSDQCAQPPYTRRSGGSSSADGDGSALEKRADGKDDVEEDEEDIVVDELDLYCSTPALLYQSPVTDITWSDVAADLYRFSAKAAVSTAPPDGRRAVAAWPSACASLSSASSTASCQPCGRDTSVDESHHRDEGEPSGERSVVSDEEGSEAGDRHVAGAPSHPQTAASACLHGADDAEPTSSSEGCDAAAPIVSSSRDNDAGSGHSDGVAGQARASVEAKAKRSDKRDDYGGNTDAGVCSPTLSPSRPASACASSPSSARRQGWSVESDHGRGGGEHGAGDHGSSGGVASMSQGVAAKSTPTATFDAQAPPAPLLRSSAAVTAATSPPARQALEAEDGPYMPPLMDELDGELLQLIKAYYMRKQSAAAAATPLYPPPPSHAAASSSSTFASTCCACHAFNRMKSRCSSGSADGSGGSTLAETAAATEKRGSGSGSDALHDSRRPLLSTDGRRAPSGLLRDPFTAPHAAGTAAALGKASERGPQELRGRHPGDCPSSYVIGPSDDAARDSAAAAGLRLGENVLHRPPYRGMSRVRVHGDSTCMGFGAAAATVTAASFSPQQHTFTTAATLYNPMTLGEASRGQHRAAAASGAATLAEGAATLHHQTHSGTNISGGGGAGGALSGGIASGLSALSSLPSYSSTSFVRAYVSDMSLSLEPAIIVSALTAAFNIIVVYFLQQHVLDTRDHLGLFLIGSYMIFASYYMIYYFLERFSDSFRRIASQDKKFYIIGNLIKAGILISITPFACVHLVKIIVFEEWESNILRNLGCIYTIPDFISMVIVRRMRWSTWIHHACVVLFNYFSIMNNYQHENVCRCVVVYAAFSSFAYCVNVLLASRFLGVSVNVARVLSFVALVVYALCCAVNWAWQVYYLRRLLISGHDHWTVYVYMLLISLVMWDDIVLNSWLLHHARNNAYRPSSLYRSQDTRTVYMAPPLPPAGLPPPTMIHPYLWIAVVGGFVGFLVACGNGANDLANAFGTSYGSRVLTMLQIVVIAAVCEFSGAVGLGSEVATTMSSGIAKLSTFEDDPYVLMYGFLCTLGATFIWLLVATLANLPVSSHHAVAGGIIGFALVYGGGDAVVWAGRKQAFPYVSGFVPIVVSWFISPLLAGLAAAVLYSMARFLILERTFA</sequence>
<evidence type="ECO:0000256" key="6">
    <source>
        <dbReference type="ARBA" id="ARBA00023136"/>
    </source>
</evidence>
<feature type="compositionally biased region" description="Basic and acidic residues" evidence="7">
    <location>
        <begin position="561"/>
        <end position="575"/>
    </location>
</feature>
<dbReference type="GO" id="GO:0035435">
    <property type="term" value="P:phosphate ion transmembrane transport"/>
    <property type="evidence" value="ECO:0007669"/>
    <property type="project" value="TreeGrafter"/>
</dbReference>
<evidence type="ECO:0000256" key="1">
    <source>
        <dbReference type="ARBA" id="ARBA00004141"/>
    </source>
</evidence>
<evidence type="ECO:0000256" key="7">
    <source>
        <dbReference type="SAM" id="MobiDB-lite"/>
    </source>
</evidence>
<feature type="region of interest" description="Disordered" evidence="7">
    <location>
        <begin position="491"/>
        <end position="578"/>
    </location>
</feature>
<feature type="transmembrane region" description="Helical" evidence="8">
    <location>
        <begin position="869"/>
        <end position="887"/>
    </location>
</feature>
<dbReference type="GO" id="GO:0016020">
    <property type="term" value="C:membrane"/>
    <property type="evidence" value="ECO:0007669"/>
    <property type="project" value="UniProtKB-SubCell"/>
</dbReference>
<feature type="compositionally biased region" description="Polar residues" evidence="7">
    <location>
        <begin position="1"/>
        <end position="21"/>
    </location>
</feature>
<feature type="region of interest" description="Disordered" evidence="7">
    <location>
        <begin position="194"/>
        <end position="422"/>
    </location>
</feature>
<dbReference type="Pfam" id="PF01384">
    <property type="entry name" value="PHO4"/>
    <property type="match status" value="1"/>
</dbReference>
<feature type="compositionally biased region" description="Low complexity" evidence="7">
    <location>
        <begin position="547"/>
        <end position="560"/>
    </location>
</feature>
<feature type="transmembrane region" description="Helical" evidence="8">
    <location>
        <begin position="772"/>
        <end position="791"/>
    </location>
</feature>
<feature type="compositionally biased region" description="Basic and acidic residues" evidence="7">
    <location>
        <begin position="207"/>
        <end position="222"/>
    </location>
</feature>
<dbReference type="VEuPathDB" id="TriTrypDB:LdCL_030009900"/>
<keyword evidence="3" id="KW-0592">Phosphate transport</keyword>
<evidence type="ECO:0000256" key="2">
    <source>
        <dbReference type="ARBA" id="ARBA00022448"/>
    </source>
</evidence>
<feature type="compositionally biased region" description="Basic and acidic residues" evidence="7">
    <location>
        <begin position="351"/>
        <end position="364"/>
    </location>
</feature>
<dbReference type="InterPro" id="IPR001204">
    <property type="entry name" value="Phos_transporter"/>
</dbReference>
<feature type="compositionally biased region" description="Low complexity" evidence="7">
    <location>
        <begin position="398"/>
        <end position="413"/>
    </location>
</feature>
<evidence type="ECO:0000313" key="9">
    <source>
        <dbReference type="EMBL" id="TPP45076.1"/>
    </source>
</evidence>
<dbReference type="VEuPathDB" id="TriTrypDB:LDHU3_03.0500"/>
<feature type="transmembrane region" description="Helical" evidence="8">
    <location>
        <begin position="1175"/>
        <end position="1197"/>
    </location>
</feature>
<feature type="compositionally biased region" description="Low complexity" evidence="7">
    <location>
        <begin position="328"/>
        <end position="345"/>
    </location>
</feature>
<evidence type="ECO:0000256" key="4">
    <source>
        <dbReference type="ARBA" id="ARBA00022692"/>
    </source>
</evidence>
<keyword evidence="4 8" id="KW-0812">Transmembrane</keyword>
<evidence type="ECO:0000256" key="3">
    <source>
        <dbReference type="ARBA" id="ARBA00022592"/>
    </source>
</evidence>
<feature type="region of interest" description="Disordered" evidence="7">
    <location>
        <begin position="1"/>
        <end position="29"/>
    </location>
</feature>
<accession>A0A504X7P7</accession>
<dbReference type="VEuPathDB" id="TriTrypDB:LdBPK_030470.1"/>
<protein>
    <submittedName>
        <fullName evidence="9">Phosphate transporter family protein</fullName>
    </submittedName>
</protein>
<evidence type="ECO:0000256" key="8">
    <source>
        <dbReference type="SAM" id="Phobius"/>
    </source>
</evidence>
<evidence type="ECO:0000256" key="5">
    <source>
        <dbReference type="ARBA" id="ARBA00022989"/>
    </source>
</evidence>
<feature type="transmembrane region" description="Helical" evidence="8">
    <location>
        <begin position="742"/>
        <end position="760"/>
    </location>
</feature>
<keyword evidence="2" id="KW-0813">Transport</keyword>
<feature type="transmembrane region" description="Helical" evidence="8">
    <location>
        <begin position="965"/>
        <end position="989"/>
    </location>
</feature>
<feature type="compositionally biased region" description="Basic and acidic residues" evidence="7">
    <location>
        <begin position="301"/>
        <end position="314"/>
    </location>
</feature>